<proteinExistence type="predicted"/>
<reference evidence="2" key="1">
    <citation type="journal article" date="2010" name="PLoS ONE">
        <title>The Arthrobacter arilaitensis Re117 genome sequence reveals its genetic adaptation to the surface of cheese.</title>
        <authorList>
            <person name="Monnet C."/>
            <person name="Loux V."/>
            <person name="Gibrat J.F."/>
            <person name="Spinnler E."/>
            <person name="Barbe V."/>
            <person name="Vacherie B."/>
            <person name="Gavory F."/>
            <person name="Gourbeyre E."/>
            <person name="Siguier P."/>
            <person name="Chandler M."/>
            <person name="Elleuch R."/>
            <person name="Irlinger F."/>
            <person name="Vallaeys T."/>
        </authorList>
    </citation>
    <scope>NUCLEOTIDE SEQUENCE</scope>
    <source>
        <strain evidence="2">DSM 16368 / CIP 108037 / IAM 15318 / JCM 13566 / Re117</strain>
    </source>
</reference>
<evidence type="ECO:0000313" key="2">
    <source>
        <dbReference type="Proteomes" id="UP000006878"/>
    </source>
</evidence>
<reference evidence="2" key="2">
    <citation type="submission" date="2010-07" db="EMBL/GenBank/DDBJ databases">
        <title>Complete genome sequence of Arthrobacter arilaitensis (strain DSM 16368 / CIP 108037 / JCM 13566 / Re117).</title>
        <authorList>
            <person name="Genoscope."/>
        </authorList>
    </citation>
    <scope>NUCLEOTIDE SEQUENCE [LARGE SCALE GENOMIC DNA]</scope>
    <source>
        <strain evidence="2">DSM 16368 / CIP 108037 / IAM 15318 / JCM 13566 / Re117</strain>
    </source>
</reference>
<keyword evidence="2" id="KW-1185">Reference proteome</keyword>
<protein>
    <submittedName>
        <fullName evidence="1">Uncharacterized protein</fullName>
    </submittedName>
</protein>
<evidence type="ECO:0000313" key="1">
    <source>
        <dbReference type="EMBL" id="CBT75713.1"/>
    </source>
</evidence>
<dbReference type="Proteomes" id="UP000006878">
    <property type="component" value="Chromosome"/>
</dbReference>
<dbReference type="EMBL" id="FQ311875">
    <property type="protein sequence ID" value="CBT75713.1"/>
    <property type="molecule type" value="Genomic_DNA"/>
</dbReference>
<accession>A0ABP1U4J9</accession>
<organism evidence="1 2">
    <name type="scientific">Glutamicibacter arilaitensis (strain DSM 16368 / CIP 108037 / IAM 15318 / JCM 13566 / NCIMB 14258 / Re117)</name>
    <name type="common">Arthrobacter arilaitensis</name>
    <dbReference type="NCBI Taxonomy" id="861360"/>
    <lineage>
        <taxon>Bacteria</taxon>
        <taxon>Bacillati</taxon>
        <taxon>Actinomycetota</taxon>
        <taxon>Actinomycetes</taxon>
        <taxon>Micrococcales</taxon>
        <taxon>Micrococcaceae</taxon>
        <taxon>Glutamicibacter</taxon>
    </lineage>
</organism>
<name>A0ABP1U4J9_GLUAR</name>
<sequence length="36" mass="3974">MNTSNSRLHAVSVRNNDFASTIFVAFTDFSSTAHLD</sequence>
<gene>
    <name evidence="1" type="ordered locus">AARI_14910</name>
</gene>